<dbReference type="GO" id="GO:0005829">
    <property type="term" value="C:cytosol"/>
    <property type="evidence" value="ECO:0007669"/>
    <property type="project" value="TreeGrafter"/>
</dbReference>
<comment type="caution">
    <text evidence="9">The sequence shown here is derived from an EMBL/GenBank/DDBJ whole genome shotgun (WGS) entry which is preliminary data.</text>
</comment>
<dbReference type="GO" id="GO:0000271">
    <property type="term" value="P:polysaccharide biosynthetic process"/>
    <property type="evidence" value="ECO:0007669"/>
    <property type="project" value="TreeGrafter"/>
</dbReference>
<evidence type="ECO:0000256" key="2">
    <source>
        <dbReference type="ARBA" id="ARBA00001997"/>
    </source>
</evidence>
<dbReference type="InterPro" id="IPR011051">
    <property type="entry name" value="RmlC_Cupin_sf"/>
</dbReference>
<dbReference type="Proteomes" id="UP000599688">
    <property type="component" value="Unassembled WGS sequence"/>
</dbReference>
<reference evidence="9 10" key="1">
    <citation type="journal article" date="2014" name="Int. J. Syst. Evol. Microbiol.">
        <title>Complete genome sequence of Corynebacterium casei LMG S-19264T (=DSM 44701T), isolated from a smear-ripened cheese.</title>
        <authorList>
            <consortium name="US DOE Joint Genome Institute (JGI-PGF)"/>
            <person name="Walter F."/>
            <person name="Albersmeier A."/>
            <person name="Kalinowski J."/>
            <person name="Ruckert C."/>
        </authorList>
    </citation>
    <scope>NUCLEOTIDE SEQUENCE [LARGE SCALE GENOMIC DNA]</scope>
    <source>
        <strain evidence="9 10">CGMCC 1.12925</strain>
    </source>
</reference>
<evidence type="ECO:0000256" key="7">
    <source>
        <dbReference type="ARBA" id="ARBA00033311"/>
    </source>
</evidence>
<dbReference type="InterPro" id="IPR000888">
    <property type="entry name" value="RmlC-like"/>
</dbReference>
<evidence type="ECO:0000256" key="4">
    <source>
        <dbReference type="ARBA" id="ARBA00019595"/>
    </source>
</evidence>
<dbReference type="Pfam" id="PF00908">
    <property type="entry name" value="dTDP_sugar_isom"/>
    <property type="match status" value="1"/>
</dbReference>
<evidence type="ECO:0000256" key="5">
    <source>
        <dbReference type="ARBA" id="ARBA00029758"/>
    </source>
</evidence>
<dbReference type="PANTHER" id="PTHR21047">
    <property type="entry name" value="DTDP-6-DEOXY-D-GLUCOSE-3,5 EPIMERASE"/>
    <property type="match status" value="1"/>
</dbReference>
<protein>
    <recommendedName>
        <fullName evidence="4">dTDP-4-dehydrorhamnose 3,5-epimerase</fullName>
        <ecNumber evidence="3">5.1.3.13</ecNumber>
    </recommendedName>
    <alternativeName>
        <fullName evidence="6">Thymidine diphospho-4-keto-rhamnose 3,5-epimerase</fullName>
    </alternativeName>
    <alternativeName>
        <fullName evidence="5">dTDP-4-keto-6-deoxyglucose 3,5-epimerase</fullName>
    </alternativeName>
    <alternativeName>
        <fullName evidence="7">dTDP-6-deoxy-D-xylo-4-hexulose 3,5-epimerase</fullName>
    </alternativeName>
</protein>
<name>A0A916ZMI2_9FLAO</name>
<dbReference type="GO" id="GO:0008830">
    <property type="term" value="F:dTDP-4-dehydrorhamnose 3,5-epimerase activity"/>
    <property type="evidence" value="ECO:0007669"/>
    <property type="project" value="UniProtKB-EC"/>
</dbReference>
<dbReference type="EMBL" id="BMGL01000002">
    <property type="protein sequence ID" value="GGE05042.1"/>
    <property type="molecule type" value="Genomic_DNA"/>
</dbReference>
<evidence type="ECO:0000313" key="9">
    <source>
        <dbReference type="EMBL" id="GGE05042.1"/>
    </source>
</evidence>
<organism evidence="9 10">
    <name type="scientific">Psychroflexus salis</name>
    <dbReference type="NCBI Taxonomy" id="1526574"/>
    <lineage>
        <taxon>Bacteria</taxon>
        <taxon>Pseudomonadati</taxon>
        <taxon>Bacteroidota</taxon>
        <taxon>Flavobacteriia</taxon>
        <taxon>Flavobacteriales</taxon>
        <taxon>Flavobacteriaceae</taxon>
        <taxon>Psychroflexus</taxon>
    </lineage>
</organism>
<accession>A0A916ZMI2</accession>
<proteinExistence type="predicted"/>
<dbReference type="InterPro" id="IPR014710">
    <property type="entry name" value="RmlC-like_jellyroll"/>
</dbReference>
<sequence length="122" mass="14264">MQKGNYAQAKLVRVIKGRVKDVLVDVRPDSPSFKQKFEIELSEENKKQLFVPRGFLHGFSVLSEEAIFFYKCDNYYNKISETGVNPLDTQLNIDWGIAQRKKIISQKDIMNNEYEDFLLKNI</sequence>
<feature type="site" description="Participates in a stacking interaction with the thymidine ring of dTDP-4-oxo-6-deoxyglucose" evidence="8">
    <location>
        <position position="76"/>
    </location>
</feature>
<dbReference type="Gene3D" id="2.60.120.10">
    <property type="entry name" value="Jelly Rolls"/>
    <property type="match status" value="1"/>
</dbReference>
<keyword evidence="10" id="KW-1185">Reference proteome</keyword>
<evidence type="ECO:0000256" key="6">
    <source>
        <dbReference type="ARBA" id="ARBA00031424"/>
    </source>
</evidence>
<evidence type="ECO:0000256" key="3">
    <source>
        <dbReference type="ARBA" id="ARBA00012098"/>
    </source>
</evidence>
<dbReference type="EC" id="5.1.3.13" evidence="3"/>
<comment type="catalytic activity">
    <reaction evidence="1">
        <text>dTDP-4-dehydro-6-deoxy-alpha-D-glucose = dTDP-4-dehydro-beta-L-rhamnose</text>
        <dbReference type="Rhea" id="RHEA:16969"/>
        <dbReference type="ChEBI" id="CHEBI:57649"/>
        <dbReference type="ChEBI" id="CHEBI:62830"/>
        <dbReference type="EC" id="5.1.3.13"/>
    </reaction>
</comment>
<evidence type="ECO:0000256" key="1">
    <source>
        <dbReference type="ARBA" id="ARBA00001298"/>
    </source>
</evidence>
<dbReference type="AlphaFoldDB" id="A0A916ZMI2"/>
<comment type="function">
    <text evidence="2">Catalyzes the epimerization of the C3' and C5'positions of dTDP-6-deoxy-D-xylo-4-hexulose, forming dTDP-6-deoxy-L-lyxo-4-hexulose.</text>
</comment>
<dbReference type="SUPFAM" id="SSF51182">
    <property type="entry name" value="RmlC-like cupins"/>
    <property type="match status" value="1"/>
</dbReference>
<dbReference type="PANTHER" id="PTHR21047:SF2">
    <property type="entry name" value="THYMIDINE DIPHOSPHO-4-KETO-RHAMNOSE 3,5-EPIMERASE"/>
    <property type="match status" value="1"/>
</dbReference>
<evidence type="ECO:0000313" key="10">
    <source>
        <dbReference type="Proteomes" id="UP000599688"/>
    </source>
</evidence>
<gene>
    <name evidence="9" type="ORF">GCM10010831_03360</name>
</gene>
<evidence type="ECO:0000256" key="8">
    <source>
        <dbReference type="PIRSR" id="PIRSR600888-3"/>
    </source>
</evidence>